<dbReference type="PANTHER" id="PTHR14074:SF16">
    <property type="entry name" value="ANTIVIRAL INNATE IMMUNE RESPONSE RECEPTOR RIG-I"/>
    <property type="match status" value="1"/>
</dbReference>
<name>A0A7J7KIT1_BUGNE</name>
<dbReference type="Gene3D" id="3.40.50.300">
    <property type="entry name" value="P-loop containing nucleotide triphosphate hydrolases"/>
    <property type="match status" value="1"/>
</dbReference>
<dbReference type="GO" id="GO:0005737">
    <property type="term" value="C:cytoplasm"/>
    <property type="evidence" value="ECO:0007669"/>
    <property type="project" value="TreeGrafter"/>
</dbReference>
<comment type="caution">
    <text evidence="1">The sequence shown here is derived from an EMBL/GenBank/DDBJ whole genome shotgun (WGS) entry which is preliminary data.</text>
</comment>
<evidence type="ECO:0000313" key="1">
    <source>
        <dbReference type="EMBL" id="KAF6037518.1"/>
    </source>
</evidence>
<dbReference type="EMBL" id="VXIV02000559">
    <property type="protein sequence ID" value="KAF6037518.1"/>
    <property type="molecule type" value="Genomic_DNA"/>
</dbReference>
<proteinExistence type="predicted"/>
<dbReference type="PANTHER" id="PTHR14074">
    <property type="entry name" value="HELICASE WITH DEATH DOMAIN-RELATED"/>
    <property type="match status" value="1"/>
</dbReference>
<keyword evidence="2" id="KW-1185">Reference proteome</keyword>
<sequence length="347" mass="38932">MSIYRLKFLMSTMKHKRPRSHQFILEDRLTPPTYQVELVSSVVGRNTVLCVGNDNGLDFVPIMVMNSLSDLVKDTEAKKVIVYLSPDDEAGAKACCVNEQRVQRHSAFRTFRLKGFGSEQLTAVPPDCDVLCMQGKQCLDALVSGTLEFSQIKLIVFDDCHMALDTNSSYASIVNLLRESPYHHSIRIFGLTASIISTILEEPKELDNKIRNLEYALDSFVETTADMSAMETPAVNREEKTAVYEADVSTGSSADQLTQTIRSVLQHSYHFLGDMIVSEADMVKARCINVAKKDKSKLEILPEYDENAGGVPEPPPLSVEWYNMQTCKDIPRRVFEEVSSPTDLLYL</sequence>
<dbReference type="OrthoDB" id="6150506at2759"/>
<accession>A0A7J7KIT1</accession>
<dbReference type="AlphaFoldDB" id="A0A7J7KIT1"/>
<dbReference type="Proteomes" id="UP000593567">
    <property type="component" value="Unassembled WGS sequence"/>
</dbReference>
<dbReference type="InterPro" id="IPR051363">
    <property type="entry name" value="RLR_Helicase"/>
</dbReference>
<reference evidence="1" key="1">
    <citation type="submission" date="2020-06" db="EMBL/GenBank/DDBJ databases">
        <title>Draft genome of Bugula neritina, a colonial animal packing powerful symbionts and potential medicines.</title>
        <authorList>
            <person name="Rayko M."/>
        </authorList>
    </citation>
    <scope>NUCLEOTIDE SEQUENCE [LARGE SCALE GENOMIC DNA]</scope>
    <source>
        <strain evidence="1">Kwan_BN1</strain>
    </source>
</reference>
<organism evidence="1 2">
    <name type="scientific">Bugula neritina</name>
    <name type="common">Brown bryozoan</name>
    <name type="synonym">Sertularia neritina</name>
    <dbReference type="NCBI Taxonomy" id="10212"/>
    <lineage>
        <taxon>Eukaryota</taxon>
        <taxon>Metazoa</taxon>
        <taxon>Spiralia</taxon>
        <taxon>Lophotrochozoa</taxon>
        <taxon>Bryozoa</taxon>
        <taxon>Gymnolaemata</taxon>
        <taxon>Cheilostomatida</taxon>
        <taxon>Flustrina</taxon>
        <taxon>Buguloidea</taxon>
        <taxon>Bugulidae</taxon>
        <taxon>Bugula</taxon>
    </lineage>
</organism>
<protein>
    <submittedName>
        <fullName evidence="1">DICER1</fullName>
    </submittedName>
</protein>
<evidence type="ECO:0000313" key="2">
    <source>
        <dbReference type="Proteomes" id="UP000593567"/>
    </source>
</evidence>
<dbReference type="InterPro" id="IPR027417">
    <property type="entry name" value="P-loop_NTPase"/>
</dbReference>
<gene>
    <name evidence="1" type="ORF">EB796_004190</name>
</gene>
<dbReference type="SUPFAM" id="SSF52540">
    <property type="entry name" value="P-loop containing nucleoside triphosphate hydrolases"/>
    <property type="match status" value="1"/>
</dbReference>